<dbReference type="InterPro" id="IPR047794">
    <property type="entry name" value="C45_proenzyme-like"/>
</dbReference>
<dbReference type="InterPro" id="IPR047801">
    <property type="entry name" value="Peptidase_C45"/>
</dbReference>
<dbReference type="Gene3D" id="3.60.60.10">
    <property type="entry name" value="Penicillin V Acylase, Chain A"/>
    <property type="match status" value="1"/>
</dbReference>
<dbReference type="InterPro" id="IPR005079">
    <property type="entry name" value="Peptidase_C45_hydrolase"/>
</dbReference>
<dbReference type="PANTHER" id="PTHR34180:SF1">
    <property type="entry name" value="BETA-ALANYL-DOPAMINE_CARCININE HYDROLASE"/>
    <property type="match status" value="1"/>
</dbReference>
<dbReference type="EMBL" id="RBIG01000001">
    <property type="protein sequence ID" value="RKQ72468.1"/>
    <property type="molecule type" value="Genomic_DNA"/>
</dbReference>
<comment type="caution">
    <text evidence="2">The sequence shown here is derived from an EMBL/GenBank/DDBJ whole genome shotgun (WGS) entry which is preliminary data.</text>
</comment>
<dbReference type="Pfam" id="PF03417">
    <property type="entry name" value="AAT"/>
    <property type="match status" value="1"/>
</dbReference>
<dbReference type="AlphaFoldDB" id="A0A420WN44"/>
<name>A0A420WN44_9PROT</name>
<reference evidence="2 3" key="1">
    <citation type="submission" date="2018-10" db="EMBL/GenBank/DDBJ databases">
        <title>Comparative analysis of microorganisms from saline springs in Andes Mountain Range, Colombia.</title>
        <authorList>
            <person name="Rubin E."/>
        </authorList>
    </citation>
    <scope>NUCLEOTIDE SEQUENCE [LARGE SCALE GENOMIC DNA]</scope>
    <source>
        <strain evidence="2 3">USBA 36</strain>
    </source>
</reference>
<evidence type="ECO:0000313" key="2">
    <source>
        <dbReference type="EMBL" id="RKQ72468.1"/>
    </source>
</evidence>
<protein>
    <submittedName>
        <fullName evidence="2">Isopenicillin-N N-acyltransferase-like protein</fullName>
    </submittedName>
</protein>
<dbReference type="Proteomes" id="UP000277424">
    <property type="component" value="Unassembled WGS sequence"/>
</dbReference>
<dbReference type="OrthoDB" id="8109453at2"/>
<dbReference type="PANTHER" id="PTHR34180">
    <property type="entry name" value="PEPTIDASE C45"/>
    <property type="match status" value="1"/>
</dbReference>
<organism evidence="2 3">
    <name type="scientific">Oceanibaculum indicum</name>
    <dbReference type="NCBI Taxonomy" id="526216"/>
    <lineage>
        <taxon>Bacteria</taxon>
        <taxon>Pseudomonadati</taxon>
        <taxon>Pseudomonadota</taxon>
        <taxon>Alphaproteobacteria</taxon>
        <taxon>Rhodospirillales</taxon>
        <taxon>Oceanibaculaceae</taxon>
        <taxon>Oceanibaculum</taxon>
    </lineage>
</organism>
<dbReference type="GO" id="GO:0016746">
    <property type="term" value="F:acyltransferase activity"/>
    <property type="evidence" value="ECO:0007669"/>
    <property type="project" value="UniProtKB-KW"/>
</dbReference>
<sequence length="380" mass="41928">MSYEPFPLIEISGTPLARGRSYGAQATERIHKGAGHYVEQIRKMGLTQEDMGRLIAAFLPTVKDFDPAYAEEMAGIAEGAKIDLEAILLLNCRTEILQLARRHAGLLDEPDGCTGAVILPEASLNGELIHGQNWDWKAECVETAVVLRVRRDDGPDLMTFTEAGALARAGFNATGVAITANYLESDRDYTQEGIPLPLIRRKVLECEHFADAIRTVACTPKSASNNMIISARDGFAIDIECAPDEAFTIRPENGLIVHANHWNSAVALSKLKDAGTLSTPESHYRDWRVRQHLEKKLGKLTVEDLREAFFDDFLTPYSVCRPPRPSHAGNISSTVAMILMRPAAGIMEVAPMPARNREFTTYTLETRARKGLPDTREAAE</sequence>
<keyword evidence="2" id="KW-0012">Acyltransferase</keyword>
<feature type="domain" description="Peptidase C45 hydrolase" evidence="1">
    <location>
        <begin position="127"/>
        <end position="347"/>
    </location>
</feature>
<evidence type="ECO:0000259" key="1">
    <source>
        <dbReference type="Pfam" id="PF03417"/>
    </source>
</evidence>
<dbReference type="NCBIfam" id="NF040521">
    <property type="entry name" value="C45_proenzyme"/>
    <property type="match status" value="1"/>
</dbReference>
<accession>A0A420WN44</accession>
<dbReference type="Gene3D" id="1.10.10.2120">
    <property type="match status" value="1"/>
</dbReference>
<keyword evidence="2" id="KW-0808">Transferase</keyword>
<dbReference type="RefSeq" id="WP_121216900.1">
    <property type="nucleotide sequence ID" value="NZ_RBIG01000001.1"/>
</dbReference>
<evidence type="ECO:0000313" key="3">
    <source>
        <dbReference type="Proteomes" id="UP000277424"/>
    </source>
</evidence>
<proteinExistence type="predicted"/>
<gene>
    <name evidence="2" type="ORF">BCL74_0235</name>
</gene>